<organism evidence="1 2">
    <name type="scientific">Eiseniibacteriota bacterium</name>
    <dbReference type="NCBI Taxonomy" id="2212470"/>
    <lineage>
        <taxon>Bacteria</taxon>
        <taxon>Candidatus Eiseniibacteriota</taxon>
    </lineage>
</organism>
<evidence type="ECO:0000313" key="2">
    <source>
        <dbReference type="Proteomes" id="UP000316292"/>
    </source>
</evidence>
<sequence>MTGLQTADSDYWKMRISNAMASAHHYLGDIDGELQWLDEAWAHAERSRSDFFKARILSNRGGMLYYLGRFAEAADQNRLSAAWARRVGNTFEFIAGCVGVGICSIHLANYEHACAAASEIAASARVLKDPHYTAKALEIEGLAYYFLGLHDAAQRCVRDGLASLRNRGHIEVRPRLDWLMARILRSKGEVDESRALLLEAERRLLKTRDMEDLWGVQIELNLIEAGLGNPEAAIAGINKILRESEQKKFLVVAVPAALAIAEILDDQRIDREDLGNTIAVGLERAERSGMRELAWRLSYRMGALAWKAGEDREGQARCTHAIRILREIASTLTDDHRKAYLAAAHVASALQQMGAP</sequence>
<name>A0A538S7R0_UNCEI</name>
<dbReference type="InterPro" id="IPR011990">
    <property type="entry name" value="TPR-like_helical_dom_sf"/>
</dbReference>
<evidence type="ECO:0008006" key="3">
    <source>
        <dbReference type="Google" id="ProtNLM"/>
    </source>
</evidence>
<accession>A0A538S7R0</accession>
<dbReference type="Proteomes" id="UP000316292">
    <property type="component" value="Unassembled WGS sequence"/>
</dbReference>
<dbReference type="SUPFAM" id="SSF48452">
    <property type="entry name" value="TPR-like"/>
    <property type="match status" value="1"/>
</dbReference>
<protein>
    <recommendedName>
        <fullName evidence="3">MalT-like TPR region domain-containing protein</fullName>
    </recommendedName>
</protein>
<evidence type="ECO:0000313" key="1">
    <source>
        <dbReference type="EMBL" id="TMQ47423.1"/>
    </source>
</evidence>
<dbReference type="Gene3D" id="1.25.40.10">
    <property type="entry name" value="Tetratricopeptide repeat domain"/>
    <property type="match status" value="1"/>
</dbReference>
<proteinExistence type="predicted"/>
<gene>
    <name evidence="1" type="ORF">E6K71_09905</name>
</gene>
<comment type="caution">
    <text evidence="1">The sequence shown here is derived from an EMBL/GenBank/DDBJ whole genome shotgun (WGS) entry which is preliminary data.</text>
</comment>
<dbReference type="EMBL" id="VBOR01000111">
    <property type="protein sequence ID" value="TMQ47423.1"/>
    <property type="molecule type" value="Genomic_DNA"/>
</dbReference>
<reference evidence="1 2" key="1">
    <citation type="journal article" date="2019" name="Nat. Microbiol.">
        <title>Mediterranean grassland soil C-N compound turnover is dependent on rainfall and depth, and is mediated by genomically divergent microorganisms.</title>
        <authorList>
            <person name="Diamond S."/>
            <person name="Andeer P.F."/>
            <person name="Li Z."/>
            <person name="Crits-Christoph A."/>
            <person name="Burstein D."/>
            <person name="Anantharaman K."/>
            <person name="Lane K.R."/>
            <person name="Thomas B.C."/>
            <person name="Pan C."/>
            <person name="Northen T.R."/>
            <person name="Banfield J.F."/>
        </authorList>
    </citation>
    <scope>NUCLEOTIDE SEQUENCE [LARGE SCALE GENOMIC DNA]</scope>
    <source>
        <strain evidence="1">WS_1</strain>
    </source>
</reference>
<dbReference type="AlphaFoldDB" id="A0A538S7R0"/>